<dbReference type="RefSeq" id="WP_202958277.1">
    <property type="nucleotide sequence ID" value="NZ_JAPCID010000043.1"/>
</dbReference>
<evidence type="ECO:0000256" key="1">
    <source>
        <dbReference type="SAM" id="SignalP"/>
    </source>
</evidence>
<protein>
    <submittedName>
        <fullName evidence="2">Uncharacterized protein</fullName>
    </submittedName>
</protein>
<proteinExistence type="predicted"/>
<reference evidence="2" key="1">
    <citation type="submission" date="2022-10" db="EMBL/GenBank/DDBJ databases">
        <title>The WGS of Solirubrobacter sp. CPCC 204708.</title>
        <authorList>
            <person name="Jiang Z."/>
        </authorList>
    </citation>
    <scope>NUCLEOTIDE SEQUENCE</scope>
    <source>
        <strain evidence="2">CPCC 204708</strain>
    </source>
</reference>
<keyword evidence="1" id="KW-0732">Signal</keyword>
<feature type="signal peptide" evidence="1">
    <location>
        <begin position="1"/>
        <end position="22"/>
    </location>
</feature>
<organism evidence="2 3">
    <name type="scientific">Solirubrobacter deserti</name>
    <dbReference type="NCBI Taxonomy" id="2282478"/>
    <lineage>
        <taxon>Bacteria</taxon>
        <taxon>Bacillati</taxon>
        <taxon>Actinomycetota</taxon>
        <taxon>Thermoleophilia</taxon>
        <taxon>Solirubrobacterales</taxon>
        <taxon>Solirubrobacteraceae</taxon>
        <taxon>Solirubrobacter</taxon>
    </lineage>
</organism>
<dbReference type="EMBL" id="JAPCID010000043">
    <property type="protein sequence ID" value="MDA0140690.1"/>
    <property type="molecule type" value="Genomic_DNA"/>
</dbReference>
<feature type="chain" id="PRO_5047098008" evidence="1">
    <location>
        <begin position="23"/>
        <end position="142"/>
    </location>
</feature>
<gene>
    <name evidence="2" type="ORF">OJ962_24545</name>
</gene>
<comment type="caution">
    <text evidence="2">The sequence shown here is derived from an EMBL/GenBank/DDBJ whole genome shotgun (WGS) entry which is preliminary data.</text>
</comment>
<evidence type="ECO:0000313" key="3">
    <source>
        <dbReference type="Proteomes" id="UP001147700"/>
    </source>
</evidence>
<keyword evidence="3" id="KW-1185">Reference proteome</keyword>
<dbReference type="Proteomes" id="UP001147700">
    <property type="component" value="Unassembled WGS sequence"/>
</dbReference>
<accession>A0ABT4RQD3</accession>
<evidence type="ECO:0000313" key="2">
    <source>
        <dbReference type="EMBL" id="MDA0140690.1"/>
    </source>
</evidence>
<sequence>MFRLIAALAALTLVAVPAAAEAKTLRGKTSQGRGITLTLGADGVPTSVKFNWTLSCNKSKAKGPVKSSFLRPFDQATPDALNDADTARRRFSGGLRVRYTGSISGQRSGEAWSGTLSIQREFFRKGRRFDTCKAENVTWSVA</sequence>
<name>A0ABT4RQD3_9ACTN</name>